<reference evidence="1 2" key="1">
    <citation type="journal article" date="2016" name="Nat. Commun.">
        <title>Extremotolerant tardigrade genome and improved radiotolerance of human cultured cells by tardigrade-unique protein.</title>
        <authorList>
            <person name="Hashimoto T."/>
            <person name="Horikawa D.D."/>
            <person name="Saito Y."/>
            <person name="Kuwahara H."/>
            <person name="Kozuka-Hata H."/>
            <person name="Shin-I T."/>
            <person name="Minakuchi Y."/>
            <person name="Ohishi K."/>
            <person name="Motoyama A."/>
            <person name="Aizu T."/>
            <person name="Enomoto A."/>
            <person name="Kondo K."/>
            <person name="Tanaka S."/>
            <person name="Hara Y."/>
            <person name="Koshikawa S."/>
            <person name="Sagara H."/>
            <person name="Miura T."/>
            <person name="Yokobori S."/>
            <person name="Miyagawa K."/>
            <person name="Suzuki Y."/>
            <person name="Kubo T."/>
            <person name="Oyama M."/>
            <person name="Kohara Y."/>
            <person name="Fujiyama A."/>
            <person name="Arakawa K."/>
            <person name="Katayama T."/>
            <person name="Toyoda A."/>
            <person name="Kunieda T."/>
        </authorList>
    </citation>
    <scope>NUCLEOTIDE SEQUENCE [LARGE SCALE GENOMIC DNA]</scope>
    <source>
        <strain evidence="1 2">YOKOZUNA-1</strain>
    </source>
</reference>
<name>A0A1D1VD91_RAMVA</name>
<evidence type="ECO:0000313" key="2">
    <source>
        <dbReference type="Proteomes" id="UP000186922"/>
    </source>
</evidence>
<keyword evidence="2" id="KW-1185">Reference proteome</keyword>
<comment type="caution">
    <text evidence="1">The sequence shown here is derived from an EMBL/GenBank/DDBJ whole genome shotgun (WGS) entry which is preliminary data.</text>
</comment>
<sequence>MPGATSSSADRLSCWPEANDSVSGPMVSCASVAQLVRTFGLLQGVYFSDVTKKLSLKKALGPITAGISVYIDYFRAPSAPSGEVWLHGLLTP</sequence>
<organism evidence="1 2">
    <name type="scientific">Ramazzottius varieornatus</name>
    <name type="common">Water bear</name>
    <name type="synonym">Tardigrade</name>
    <dbReference type="NCBI Taxonomy" id="947166"/>
    <lineage>
        <taxon>Eukaryota</taxon>
        <taxon>Metazoa</taxon>
        <taxon>Ecdysozoa</taxon>
        <taxon>Tardigrada</taxon>
        <taxon>Eutardigrada</taxon>
        <taxon>Parachela</taxon>
        <taxon>Hypsibioidea</taxon>
        <taxon>Ramazzottiidae</taxon>
        <taxon>Ramazzottius</taxon>
    </lineage>
</organism>
<dbReference type="Proteomes" id="UP000186922">
    <property type="component" value="Unassembled WGS sequence"/>
</dbReference>
<accession>A0A1D1VD91</accession>
<gene>
    <name evidence="1" type="primary">RvY_09245-1</name>
    <name evidence="1" type="synonym">RvY_09245.1</name>
    <name evidence="1" type="ORF">RvY_09245</name>
</gene>
<dbReference type="EMBL" id="BDGG01000004">
    <property type="protein sequence ID" value="GAU98042.1"/>
    <property type="molecule type" value="Genomic_DNA"/>
</dbReference>
<evidence type="ECO:0000313" key="1">
    <source>
        <dbReference type="EMBL" id="GAU98042.1"/>
    </source>
</evidence>
<protein>
    <submittedName>
        <fullName evidence="1">Uncharacterized protein</fullName>
    </submittedName>
</protein>
<dbReference type="AlphaFoldDB" id="A0A1D1VD91"/>
<proteinExistence type="predicted"/>